<dbReference type="Proteomes" id="UP001328107">
    <property type="component" value="Unassembled WGS sequence"/>
</dbReference>
<proteinExistence type="predicted"/>
<dbReference type="EMBL" id="BTRK01000004">
    <property type="protein sequence ID" value="GMR47359.1"/>
    <property type="molecule type" value="Genomic_DNA"/>
</dbReference>
<feature type="non-terminal residue" evidence="1">
    <location>
        <position position="239"/>
    </location>
</feature>
<dbReference type="PANTHER" id="PTHR11909">
    <property type="entry name" value="CASEIN KINASE-RELATED"/>
    <property type="match status" value="1"/>
</dbReference>
<name>A0AAN5CMX4_9BILA</name>
<evidence type="ECO:0000313" key="1">
    <source>
        <dbReference type="EMBL" id="GMR47359.1"/>
    </source>
</evidence>
<dbReference type="InterPro" id="IPR011009">
    <property type="entry name" value="Kinase-like_dom_sf"/>
</dbReference>
<dbReference type="SUPFAM" id="SSF56112">
    <property type="entry name" value="Protein kinase-like (PK-like)"/>
    <property type="match status" value="1"/>
</dbReference>
<gene>
    <name evidence="1" type="ORF">PMAYCL1PPCAC_17554</name>
</gene>
<feature type="non-terminal residue" evidence="1">
    <location>
        <position position="1"/>
    </location>
</feature>
<sequence length="239" mass="27631">LQAIKLDLPVGAIVATPRDRYTIITHLANSGLSKLYLVINTCKQHRVMRIEYTKIPRVASRIKTELALLDNLTDVANDHKSHFLKLFDKGNTKIFKFVVVAPIGPTLLQIREKLLEQDDFGWGRTTTEGILSIQAVRDLHLRDFVHRDINIGRFAVGIGPYEQQIYLYNLKDIKRFMTSRGHMKRPKEEIPFAGSLLFGSRNVMRGGEQSRRDDLESWLYTTFDVFDRQTFSSFFERQS</sequence>
<comment type="caution">
    <text evidence="1">The sequence shown here is derived from an EMBL/GenBank/DDBJ whole genome shotgun (WGS) entry which is preliminary data.</text>
</comment>
<dbReference type="InterPro" id="IPR050235">
    <property type="entry name" value="CK1_Ser-Thr_kinase"/>
</dbReference>
<organism evidence="1 2">
    <name type="scientific">Pristionchus mayeri</name>
    <dbReference type="NCBI Taxonomy" id="1317129"/>
    <lineage>
        <taxon>Eukaryota</taxon>
        <taxon>Metazoa</taxon>
        <taxon>Ecdysozoa</taxon>
        <taxon>Nematoda</taxon>
        <taxon>Chromadorea</taxon>
        <taxon>Rhabditida</taxon>
        <taxon>Rhabditina</taxon>
        <taxon>Diplogasteromorpha</taxon>
        <taxon>Diplogasteroidea</taxon>
        <taxon>Neodiplogasteridae</taxon>
        <taxon>Pristionchus</taxon>
    </lineage>
</organism>
<keyword evidence="2" id="KW-1185">Reference proteome</keyword>
<accession>A0AAN5CMX4</accession>
<dbReference type="AlphaFoldDB" id="A0AAN5CMX4"/>
<dbReference type="Gene3D" id="1.10.510.10">
    <property type="entry name" value="Transferase(Phosphotransferase) domain 1"/>
    <property type="match status" value="1"/>
</dbReference>
<protein>
    <recommendedName>
        <fullName evidence="3">Protein kinase domain-containing protein</fullName>
    </recommendedName>
</protein>
<evidence type="ECO:0000313" key="2">
    <source>
        <dbReference type="Proteomes" id="UP001328107"/>
    </source>
</evidence>
<reference evidence="2" key="1">
    <citation type="submission" date="2022-10" db="EMBL/GenBank/DDBJ databases">
        <title>Genome assembly of Pristionchus species.</title>
        <authorList>
            <person name="Yoshida K."/>
            <person name="Sommer R.J."/>
        </authorList>
    </citation>
    <scope>NUCLEOTIDE SEQUENCE [LARGE SCALE GENOMIC DNA]</scope>
    <source>
        <strain evidence="2">RS5460</strain>
    </source>
</reference>
<evidence type="ECO:0008006" key="3">
    <source>
        <dbReference type="Google" id="ProtNLM"/>
    </source>
</evidence>